<dbReference type="Proteomes" id="UP001595776">
    <property type="component" value="Unassembled WGS sequence"/>
</dbReference>
<gene>
    <name evidence="2" type="ORF">ACFO5Q_16455</name>
</gene>
<keyword evidence="3" id="KW-1185">Reference proteome</keyword>
<evidence type="ECO:0000256" key="1">
    <source>
        <dbReference type="SAM" id="Phobius"/>
    </source>
</evidence>
<comment type="caution">
    <text evidence="2">The sequence shown here is derived from an EMBL/GenBank/DDBJ whole genome shotgun (WGS) entry which is preliminary data.</text>
</comment>
<feature type="transmembrane region" description="Helical" evidence="1">
    <location>
        <begin position="80"/>
        <end position="98"/>
    </location>
</feature>
<reference evidence="3" key="1">
    <citation type="journal article" date="2019" name="Int. J. Syst. Evol. Microbiol.">
        <title>The Global Catalogue of Microorganisms (GCM) 10K type strain sequencing project: providing services to taxonomists for standard genome sequencing and annotation.</title>
        <authorList>
            <consortium name="The Broad Institute Genomics Platform"/>
            <consortium name="The Broad Institute Genome Sequencing Center for Infectious Disease"/>
            <person name="Wu L."/>
            <person name="Ma J."/>
        </authorList>
    </citation>
    <scope>NUCLEOTIDE SEQUENCE [LARGE SCALE GENOMIC DNA]</scope>
    <source>
        <strain evidence="3">CGMCC 1.15304</strain>
    </source>
</reference>
<sequence>MKGFFTSAILIGWPLANVLYFVNLGLEAAAISPEQAIGAGVAPAVYSGLIYTKASMAFCWAVIGWSAWKGNKLSCLSSSWLFVGLFTSDFAISHRMAIEANDPLFLPVAVSLAILDTWYLIWAVRNSYPKGPMTWRES</sequence>
<evidence type="ECO:0000313" key="2">
    <source>
        <dbReference type="EMBL" id="MFC4349446.1"/>
    </source>
</evidence>
<accession>A0ABV8UDY0</accession>
<keyword evidence="1" id="KW-1133">Transmembrane helix</keyword>
<dbReference type="EMBL" id="JBHSCR010000017">
    <property type="protein sequence ID" value="MFC4349446.1"/>
    <property type="molecule type" value="Genomic_DNA"/>
</dbReference>
<keyword evidence="1" id="KW-0812">Transmembrane</keyword>
<keyword evidence="1" id="KW-0472">Membrane</keyword>
<name>A0ABV8UDY0_9PROT</name>
<dbReference type="RefSeq" id="WP_068146520.1">
    <property type="nucleotide sequence ID" value="NZ_JBHSCR010000017.1"/>
</dbReference>
<feature type="transmembrane region" description="Helical" evidence="1">
    <location>
        <begin position="49"/>
        <end position="68"/>
    </location>
</feature>
<protein>
    <submittedName>
        <fullName evidence="2">Uncharacterized protein</fullName>
    </submittedName>
</protein>
<proteinExistence type="predicted"/>
<feature type="transmembrane region" description="Helical" evidence="1">
    <location>
        <begin position="104"/>
        <end position="124"/>
    </location>
</feature>
<evidence type="ECO:0000313" key="3">
    <source>
        <dbReference type="Proteomes" id="UP001595776"/>
    </source>
</evidence>
<organism evidence="2 3">
    <name type="scientific">Kordiimonas lipolytica</name>
    <dbReference type="NCBI Taxonomy" id="1662421"/>
    <lineage>
        <taxon>Bacteria</taxon>
        <taxon>Pseudomonadati</taxon>
        <taxon>Pseudomonadota</taxon>
        <taxon>Alphaproteobacteria</taxon>
        <taxon>Kordiimonadales</taxon>
        <taxon>Kordiimonadaceae</taxon>
        <taxon>Kordiimonas</taxon>
    </lineage>
</organism>